<comment type="similarity">
    <text evidence="2">Belongs to the ATP11 family.</text>
</comment>
<dbReference type="PANTHER" id="PTHR13126">
    <property type="entry name" value="CHAPERONE ATP11"/>
    <property type="match status" value="1"/>
</dbReference>
<dbReference type="KEGG" id="mgl:MGL_1671"/>
<keyword evidence="4" id="KW-0496">Mitochondrion</keyword>
<proteinExistence type="inferred from homology"/>
<evidence type="ECO:0008006" key="8">
    <source>
        <dbReference type="Google" id="ProtNLM"/>
    </source>
</evidence>
<feature type="compositionally biased region" description="Basic and acidic residues" evidence="5">
    <location>
        <begin position="87"/>
        <end position="102"/>
    </location>
</feature>
<protein>
    <recommendedName>
        <fullName evidence="8">ATP11-domain-containing protein</fullName>
    </recommendedName>
</protein>
<dbReference type="Proteomes" id="UP000008837">
    <property type="component" value="Unassembled WGS sequence"/>
</dbReference>
<evidence type="ECO:0000256" key="2">
    <source>
        <dbReference type="ARBA" id="ARBA00009116"/>
    </source>
</evidence>
<dbReference type="Pfam" id="PF06644">
    <property type="entry name" value="ATP11"/>
    <property type="match status" value="1"/>
</dbReference>
<dbReference type="OMA" id="FLQWGFH"/>
<dbReference type="GO" id="GO:0005739">
    <property type="term" value="C:mitochondrion"/>
    <property type="evidence" value="ECO:0007669"/>
    <property type="project" value="UniProtKB-SubCell"/>
</dbReference>
<organism evidence="6 7">
    <name type="scientific">Malassezia globosa (strain ATCC MYA-4612 / CBS 7966)</name>
    <name type="common">Dandruff-associated fungus</name>
    <dbReference type="NCBI Taxonomy" id="425265"/>
    <lineage>
        <taxon>Eukaryota</taxon>
        <taxon>Fungi</taxon>
        <taxon>Dikarya</taxon>
        <taxon>Basidiomycota</taxon>
        <taxon>Ustilaginomycotina</taxon>
        <taxon>Malasseziomycetes</taxon>
        <taxon>Malasseziales</taxon>
        <taxon>Malasseziaceae</taxon>
        <taxon>Malassezia</taxon>
    </lineage>
</organism>
<dbReference type="FunCoup" id="A8PYI9">
    <property type="interactions" value="177"/>
</dbReference>
<keyword evidence="7" id="KW-1185">Reference proteome</keyword>
<feature type="region of interest" description="Disordered" evidence="5">
    <location>
        <begin position="87"/>
        <end position="143"/>
    </location>
</feature>
<dbReference type="PANTHER" id="PTHR13126:SF0">
    <property type="entry name" value="ATP SYNTHASE MITOCHONDRIAL F1 COMPLEX ASSEMBLY FACTOR 1"/>
    <property type="match status" value="1"/>
</dbReference>
<gene>
    <name evidence="6" type="ORF">MGL_1671</name>
</gene>
<evidence type="ECO:0000256" key="4">
    <source>
        <dbReference type="ARBA" id="ARBA00023128"/>
    </source>
</evidence>
<dbReference type="EMBL" id="AAYY01000004">
    <property type="protein sequence ID" value="EDP44274.1"/>
    <property type="molecule type" value="Genomic_DNA"/>
</dbReference>
<evidence type="ECO:0000256" key="3">
    <source>
        <dbReference type="ARBA" id="ARBA00022946"/>
    </source>
</evidence>
<comment type="subcellular location">
    <subcellularLocation>
        <location evidence="1">Mitochondrion</location>
    </subcellularLocation>
</comment>
<evidence type="ECO:0000313" key="7">
    <source>
        <dbReference type="Proteomes" id="UP000008837"/>
    </source>
</evidence>
<dbReference type="RefSeq" id="XP_001731488.1">
    <property type="nucleotide sequence ID" value="XM_001731436.1"/>
</dbReference>
<dbReference type="STRING" id="425265.A8PYI9"/>
<dbReference type="InterPro" id="IPR010591">
    <property type="entry name" value="ATP11"/>
</dbReference>
<sequence>MFSLRTVRTRNIVVPLRCTYRCVHVSLVQRNIPKAEELLDQFAQGNDKGASVTAKRQAYLNKYNDKLREKIAKEGFKSVDDMAASKRAAEAKVRETQRESESHPGTSVEARDEALREKLSEKRRATENSKLMDDSGSPSPVQPLSSFMKLEKVVHETPDNIGKLWAGFHIMKNKVSAVVPAATYVQMIVTAKKFPQFVLPLPRAVKNEAGNAENGYEIYYLQWVSLPKPKEASSNAPPPMAVLFTPLAEYKLRQEYAQPTLVLTHYTELLESKGIALMRGDITESENGKVHVQQQDAQLLALGLQRFYNLDWALEGLDNDEEAEKRRALLRSFYERPEAFKLEDLIELAWSV</sequence>
<evidence type="ECO:0000313" key="6">
    <source>
        <dbReference type="EMBL" id="EDP44274.1"/>
    </source>
</evidence>
<name>A8PYI9_MALGO</name>
<comment type="caution">
    <text evidence="6">The sequence shown here is derived from an EMBL/GenBank/DDBJ whole genome shotgun (WGS) entry which is preliminary data.</text>
</comment>
<dbReference type="AlphaFoldDB" id="A8PYI9"/>
<dbReference type="InParanoid" id="A8PYI9"/>
<evidence type="ECO:0000256" key="1">
    <source>
        <dbReference type="ARBA" id="ARBA00004173"/>
    </source>
</evidence>
<accession>A8PYI9</accession>
<feature type="compositionally biased region" description="Basic and acidic residues" evidence="5">
    <location>
        <begin position="109"/>
        <end position="133"/>
    </location>
</feature>
<dbReference type="GeneID" id="5855795"/>
<dbReference type="OrthoDB" id="16535at2759"/>
<keyword evidence="3" id="KW-0809">Transit peptide</keyword>
<dbReference type="GO" id="GO:0033615">
    <property type="term" value="P:mitochondrial proton-transporting ATP synthase complex assembly"/>
    <property type="evidence" value="ECO:0007669"/>
    <property type="project" value="TreeGrafter"/>
</dbReference>
<evidence type="ECO:0000256" key="5">
    <source>
        <dbReference type="SAM" id="MobiDB-lite"/>
    </source>
</evidence>
<dbReference type="VEuPathDB" id="FungiDB:MGL_1671"/>
<reference evidence="6 7" key="1">
    <citation type="journal article" date="2007" name="Proc. Natl. Acad. Sci. U.S.A.">
        <title>Dandruff-associated Malassezia genomes reveal convergent and divergent virulence traits shared with plant and human fungal pathogens.</title>
        <authorList>
            <person name="Xu J."/>
            <person name="Saunders C.W."/>
            <person name="Hu P."/>
            <person name="Grant R.A."/>
            <person name="Boekhout T."/>
            <person name="Kuramae E.E."/>
            <person name="Kronstad J.W."/>
            <person name="Deangelis Y.M."/>
            <person name="Reeder N.L."/>
            <person name="Johnstone K.R."/>
            <person name="Leland M."/>
            <person name="Fieno A.M."/>
            <person name="Begley W.M."/>
            <person name="Sun Y."/>
            <person name="Lacey M.P."/>
            <person name="Chaudhary T."/>
            <person name="Keough T."/>
            <person name="Chu L."/>
            <person name="Sears R."/>
            <person name="Yuan B."/>
            <person name="Dawson T.L.Jr."/>
        </authorList>
    </citation>
    <scope>NUCLEOTIDE SEQUENCE [LARGE SCALE GENOMIC DNA]</scope>
    <source>
        <strain evidence="7">ATCC MYA-4612 / CBS 7966</strain>
    </source>
</reference>